<dbReference type="RefSeq" id="WP_167354679.1">
    <property type="nucleotide sequence ID" value="NZ_FNCH01000002.1"/>
</dbReference>
<name>A0A1G7Q4D0_9SPHI</name>
<evidence type="ECO:0000313" key="2">
    <source>
        <dbReference type="Proteomes" id="UP000199643"/>
    </source>
</evidence>
<sequence>MFDFVNRKKDFLANRKIANGKILRQAYSILAKGKTFTRRYDIDYTRLELEEK</sequence>
<organism evidence="1 2">
    <name type="scientific">Pedobacter terrae</name>
    <dbReference type="NCBI Taxonomy" id="405671"/>
    <lineage>
        <taxon>Bacteria</taxon>
        <taxon>Pseudomonadati</taxon>
        <taxon>Bacteroidota</taxon>
        <taxon>Sphingobacteriia</taxon>
        <taxon>Sphingobacteriales</taxon>
        <taxon>Sphingobacteriaceae</taxon>
        <taxon>Pedobacter</taxon>
    </lineage>
</organism>
<reference evidence="2" key="1">
    <citation type="submission" date="2016-10" db="EMBL/GenBank/DDBJ databases">
        <authorList>
            <person name="Varghese N."/>
            <person name="Submissions S."/>
        </authorList>
    </citation>
    <scope>NUCLEOTIDE SEQUENCE [LARGE SCALE GENOMIC DNA]</scope>
    <source>
        <strain evidence="2">DSM 17933</strain>
    </source>
</reference>
<accession>A0A1G7Q4D0</accession>
<evidence type="ECO:0000313" key="1">
    <source>
        <dbReference type="EMBL" id="SDF93328.1"/>
    </source>
</evidence>
<proteinExistence type="predicted"/>
<dbReference type="EMBL" id="FNCH01000002">
    <property type="protein sequence ID" value="SDF93328.1"/>
    <property type="molecule type" value="Genomic_DNA"/>
</dbReference>
<protein>
    <submittedName>
        <fullName evidence="1">Uncharacterized protein</fullName>
    </submittedName>
</protein>
<dbReference type="Proteomes" id="UP000199643">
    <property type="component" value="Unassembled WGS sequence"/>
</dbReference>
<keyword evidence="2" id="KW-1185">Reference proteome</keyword>
<dbReference type="AlphaFoldDB" id="A0A1G7Q4D0"/>
<gene>
    <name evidence="1" type="ORF">SAMN05421827_102164</name>
</gene>